<sequence>MRAACSTGTYKLWGSFYAAWKRYSSTHLVGYDFSAKPCLAARIRQAGAKFDGRPLQIGDYVCRKSDWSTKVGLLKHVDKHNTALVHYIHYNCYLDEEFCPLSDLERAIATCSIESTSLEVPIFSGSLEEATEKLYSSVREAVLKFIFQETSGTPPPLPACLVLYHDSRSQIDGPRPAGWAMNAKKKAKRKVEVRCLRSNVEMILPRKQVRPIPTNVMKKLQAFWAELGCRRPSLPLAEAFLPTDEAIEVKHCHTLSIHWPSDLLLPFKDKVFILGLPRYFRRPLKAICQQHHEIRLLELADGRGWVADWIRPAQIGEYVCRKSDSTKVGLLKDVDASSNAQIHYTCGLHETSPLADLKRAVATFRVSSPRLQVPVFSGSPEEAAQKLHVSIREAVLEFITGERRQPNPGELVCCHDVNQTGPGQVGWAIVNGYIKEGNAVVQCLRSGVETDMPRAQVWPMGQKRRHALTNFWQQLGRQQPNFSSAEAFLSQYEAIEVNQCRTVSLHWPNDLVPPCLPDIGVRLPVACGELEALSQQHHEIRLLKLADGRGWVPDWPNSFQAALCRFAKADETFENLRYLRKACVQSLLDFRRATSELKSLKAIEDALSSHVATAYSRSFSFTPADYGERGGFPYFKPCGWRRTARAATKEFLQEWPVAYHGTSLERAVLIFAEKFIWDPAYVHGNRHGQGIYVSPSIEYAAHPVYSTLSPSGENTWIQAVLQLRVKPGSFSSHPASLAGKRRHWDSDLAFDPNFRAWSGLEWLISPQAVQEGAIQVAGVMFRELGAQADPELYGVLATQVTDGDKGPEYEWTRLLREHYRRERYLRSVTRLMAAAQYGSVEGIHRLYAEGEALDARDVRGWTALHFAAYELHYDAYVTLVQLGADPQLQNFMGQTPVKDSPELGPSSGAS</sequence>
<evidence type="ECO:0000256" key="2">
    <source>
        <dbReference type="ARBA" id="ARBA00023043"/>
    </source>
</evidence>
<evidence type="ECO:0000256" key="1">
    <source>
        <dbReference type="ARBA" id="ARBA00022737"/>
    </source>
</evidence>
<dbReference type="AlphaFoldDB" id="A0AA36J5L8"/>
<feature type="region of interest" description="Disordered" evidence="4">
    <location>
        <begin position="891"/>
        <end position="910"/>
    </location>
</feature>
<dbReference type="InterPro" id="IPR002110">
    <property type="entry name" value="Ankyrin_rpt"/>
</dbReference>
<comment type="caution">
    <text evidence="5">The sequence shown here is derived from an EMBL/GenBank/DDBJ whole genome shotgun (WGS) entry which is preliminary data.</text>
</comment>
<dbReference type="Gene3D" id="1.25.40.20">
    <property type="entry name" value="Ankyrin repeat-containing domain"/>
    <property type="match status" value="1"/>
</dbReference>
<organism evidence="5 6">
    <name type="scientific">Effrenium voratum</name>
    <dbReference type="NCBI Taxonomy" id="2562239"/>
    <lineage>
        <taxon>Eukaryota</taxon>
        <taxon>Sar</taxon>
        <taxon>Alveolata</taxon>
        <taxon>Dinophyceae</taxon>
        <taxon>Suessiales</taxon>
        <taxon>Symbiodiniaceae</taxon>
        <taxon>Effrenium</taxon>
    </lineage>
</organism>
<evidence type="ECO:0000313" key="6">
    <source>
        <dbReference type="Proteomes" id="UP001178507"/>
    </source>
</evidence>
<dbReference type="PROSITE" id="PS50088">
    <property type="entry name" value="ANK_REPEAT"/>
    <property type="match status" value="1"/>
</dbReference>
<feature type="repeat" description="ANK" evidence="3">
    <location>
        <begin position="859"/>
        <end position="891"/>
    </location>
</feature>
<dbReference type="PANTHER" id="PTHR24171:SF8">
    <property type="entry name" value="BRCA1-ASSOCIATED RING DOMAIN PROTEIN 1"/>
    <property type="match status" value="1"/>
</dbReference>
<dbReference type="PANTHER" id="PTHR24171">
    <property type="entry name" value="ANKYRIN REPEAT DOMAIN-CONTAINING PROTEIN 39-RELATED"/>
    <property type="match status" value="1"/>
</dbReference>
<dbReference type="GO" id="GO:0004842">
    <property type="term" value="F:ubiquitin-protein transferase activity"/>
    <property type="evidence" value="ECO:0007669"/>
    <property type="project" value="TreeGrafter"/>
</dbReference>
<evidence type="ECO:0000256" key="4">
    <source>
        <dbReference type="SAM" id="MobiDB-lite"/>
    </source>
</evidence>
<protein>
    <submittedName>
        <fullName evidence="5">Uncharacterized protein</fullName>
    </submittedName>
</protein>
<keyword evidence="2 3" id="KW-0040">ANK repeat</keyword>
<accession>A0AA36J5L8</accession>
<dbReference type="GO" id="GO:0085020">
    <property type="term" value="P:protein K6-linked ubiquitination"/>
    <property type="evidence" value="ECO:0007669"/>
    <property type="project" value="TreeGrafter"/>
</dbReference>
<gene>
    <name evidence="5" type="ORF">EVOR1521_LOCUS23053</name>
</gene>
<evidence type="ECO:0000256" key="3">
    <source>
        <dbReference type="PROSITE-ProRule" id="PRU00023"/>
    </source>
</evidence>
<evidence type="ECO:0000313" key="5">
    <source>
        <dbReference type="EMBL" id="CAJ1399539.1"/>
    </source>
</evidence>
<keyword evidence="6" id="KW-1185">Reference proteome</keyword>
<dbReference type="Gene3D" id="3.90.228.10">
    <property type="match status" value="1"/>
</dbReference>
<dbReference type="InterPro" id="IPR036770">
    <property type="entry name" value="Ankyrin_rpt-contain_sf"/>
</dbReference>
<keyword evidence="1" id="KW-0677">Repeat</keyword>
<dbReference type="Pfam" id="PF12796">
    <property type="entry name" value="Ank_2"/>
    <property type="match status" value="1"/>
</dbReference>
<dbReference type="SMART" id="SM00248">
    <property type="entry name" value="ANK"/>
    <property type="match status" value="2"/>
</dbReference>
<reference evidence="5" key="1">
    <citation type="submission" date="2023-08" db="EMBL/GenBank/DDBJ databases">
        <authorList>
            <person name="Chen Y."/>
            <person name="Shah S."/>
            <person name="Dougan E. K."/>
            <person name="Thang M."/>
            <person name="Chan C."/>
        </authorList>
    </citation>
    <scope>NUCLEOTIDE SEQUENCE</scope>
</reference>
<name>A0AA36J5L8_9DINO</name>
<dbReference type="SUPFAM" id="SSF56399">
    <property type="entry name" value="ADP-ribosylation"/>
    <property type="match status" value="1"/>
</dbReference>
<dbReference type="PROSITE" id="PS50297">
    <property type="entry name" value="ANK_REP_REGION"/>
    <property type="match status" value="1"/>
</dbReference>
<dbReference type="EMBL" id="CAUJNA010003339">
    <property type="protein sequence ID" value="CAJ1399539.1"/>
    <property type="molecule type" value="Genomic_DNA"/>
</dbReference>
<dbReference type="SUPFAM" id="SSF48403">
    <property type="entry name" value="Ankyrin repeat"/>
    <property type="match status" value="1"/>
</dbReference>
<proteinExistence type="predicted"/>
<dbReference type="Proteomes" id="UP001178507">
    <property type="component" value="Unassembled WGS sequence"/>
</dbReference>